<dbReference type="Proteomes" id="UP000218231">
    <property type="component" value="Unassembled WGS sequence"/>
</dbReference>
<reference evidence="5 6" key="1">
    <citation type="journal article" date="2017" name="Curr. Biol.">
        <title>Genome architecture and evolution of a unichromosomal asexual nematode.</title>
        <authorList>
            <person name="Fradin H."/>
            <person name="Zegar C."/>
            <person name="Gutwein M."/>
            <person name="Lucas J."/>
            <person name="Kovtun M."/>
            <person name="Corcoran D."/>
            <person name="Baugh L.R."/>
            <person name="Kiontke K."/>
            <person name="Gunsalus K."/>
            <person name="Fitch D.H."/>
            <person name="Piano F."/>
        </authorList>
    </citation>
    <scope>NUCLEOTIDE SEQUENCE [LARGE SCALE GENOMIC DNA]</scope>
    <source>
        <strain evidence="5">PF1309</strain>
    </source>
</reference>
<dbReference type="PANTHER" id="PTHR10279">
    <property type="entry name" value="ORNITHINE DECARBOXYLASE ANTIZYME"/>
    <property type="match status" value="1"/>
</dbReference>
<dbReference type="InterPro" id="IPR002993">
    <property type="entry name" value="ODC_AZ"/>
</dbReference>
<name>A0A2A2KXX9_9BILA</name>
<dbReference type="InterPro" id="IPR038581">
    <property type="entry name" value="ODC_AZ_sf"/>
</dbReference>
<dbReference type="Pfam" id="PF02100">
    <property type="entry name" value="ODC_AZ"/>
    <property type="match status" value="1"/>
</dbReference>
<keyword evidence="4" id="KW-0688">Ribosomal frameshifting</keyword>
<dbReference type="PANTHER" id="PTHR10279:SF10">
    <property type="entry name" value="ORNITHINE DECARBOXYLASE ANTIZYME"/>
    <property type="match status" value="1"/>
</dbReference>
<gene>
    <name evidence="5" type="ORF">WR25_00498</name>
</gene>
<dbReference type="SUPFAM" id="SSF55729">
    <property type="entry name" value="Acyl-CoA N-acyltransferases (Nat)"/>
    <property type="match status" value="1"/>
</dbReference>
<dbReference type="AlphaFoldDB" id="A0A2A2KXX9"/>
<comment type="caution">
    <text evidence="5">The sequence shown here is derived from an EMBL/GenBank/DDBJ whole genome shotgun (WGS) entry which is preliminary data.</text>
</comment>
<organism evidence="5 6">
    <name type="scientific">Diploscapter pachys</name>
    <dbReference type="NCBI Taxonomy" id="2018661"/>
    <lineage>
        <taxon>Eukaryota</taxon>
        <taxon>Metazoa</taxon>
        <taxon>Ecdysozoa</taxon>
        <taxon>Nematoda</taxon>
        <taxon>Chromadorea</taxon>
        <taxon>Rhabditida</taxon>
        <taxon>Rhabditina</taxon>
        <taxon>Rhabditomorpha</taxon>
        <taxon>Rhabditoidea</taxon>
        <taxon>Rhabditidae</taxon>
        <taxon>Diploscapter</taxon>
    </lineage>
</organism>
<dbReference type="STRING" id="2018661.A0A2A2KXX9"/>
<dbReference type="GO" id="GO:0005634">
    <property type="term" value="C:nucleus"/>
    <property type="evidence" value="ECO:0007669"/>
    <property type="project" value="TreeGrafter"/>
</dbReference>
<evidence type="ECO:0000313" key="5">
    <source>
        <dbReference type="EMBL" id="PAV78805.1"/>
    </source>
</evidence>
<evidence type="ECO:0000256" key="3">
    <source>
        <dbReference type="ARBA" id="ARBA00017712"/>
    </source>
</evidence>
<comment type="subunit">
    <text evidence="2">Interacts with ODC1 and thereby sterically blocks ODC homodimerization.</text>
</comment>
<evidence type="ECO:0000256" key="2">
    <source>
        <dbReference type="ARBA" id="ARBA00011836"/>
    </source>
</evidence>
<evidence type="ECO:0000256" key="1">
    <source>
        <dbReference type="ARBA" id="ARBA00008796"/>
    </source>
</evidence>
<dbReference type="InterPro" id="IPR016181">
    <property type="entry name" value="Acyl_CoA_acyltransferase"/>
</dbReference>
<dbReference type="OrthoDB" id="5959761at2759"/>
<dbReference type="Gene3D" id="3.40.630.60">
    <property type="match status" value="1"/>
</dbReference>
<dbReference type="EMBL" id="LIAE01007516">
    <property type="protein sequence ID" value="PAV78805.1"/>
    <property type="molecule type" value="Genomic_DNA"/>
</dbReference>
<keyword evidence="6" id="KW-1185">Reference proteome</keyword>
<accession>A0A2A2KXX9</accession>
<evidence type="ECO:0000313" key="6">
    <source>
        <dbReference type="Proteomes" id="UP000218231"/>
    </source>
</evidence>
<proteinExistence type="inferred from homology"/>
<dbReference type="GO" id="GO:0005737">
    <property type="term" value="C:cytoplasm"/>
    <property type="evidence" value="ECO:0007669"/>
    <property type="project" value="TreeGrafter"/>
</dbReference>
<dbReference type="GO" id="GO:0045732">
    <property type="term" value="P:positive regulation of protein catabolic process"/>
    <property type="evidence" value="ECO:0007669"/>
    <property type="project" value="TreeGrafter"/>
</dbReference>
<protein>
    <recommendedName>
        <fullName evidence="3">Ornithine decarboxylase antizyme</fullName>
    </recommendedName>
</protein>
<sequence>MFSVNRSTTRPPAPRTRVRLTDGVFDVPSDNRQRGQIGEVLRRVKAVSEKWLCGLLDDKTLGIVIPPNQESRGISKEKFVNLLEFAEEELGVDRVVAVFEKSGVSMTEGFPKTLRYVGFRIMAPEVIPEPLSPQDHFAMCYRV</sequence>
<evidence type="ECO:0000256" key="4">
    <source>
        <dbReference type="ARBA" id="ARBA00022758"/>
    </source>
</evidence>
<dbReference type="GO" id="GO:0008073">
    <property type="term" value="F:ornithine decarboxylase inhibitor activity"/>
    <property type="evidence" value="ECO:0007669"/>
    <property type="project" value="InterPro"/>
</dbReference>
<comment type="similarity">
    <text evidence="1">Belongs to the ODC antizyme family.</text>
</comment>
<dbReference type="GO" id="GO:0075523">
    <property type="term" value="P:viral translational frameshifting"/>
    <property type="evidence" value="ECO:0007669"/>
    <property type="project" value="UniProtKB-KW"/>
</dbReference>